<evidence type="ECO:0000256" key="7">
    <source>
        <dbReference type="SAM" id="MobiDB-lite"/>
    </source>
</evidence>
<keyword evidence="3" id="KW-1003">Cell membrane</keyword>
<evidence type="ECO:0000256" key="4">
    <source>
        <dbReference type="ARBA" id="ARBA00022692"/>
    </source>
</evidence>
<keyword evidence="11" id="KW-1185">Reference proteome</keyword>
<feature type="transmembrane region" description="Helical" evidence="8">
    <location>
        <begin position="184"/>
        <end position="207"/>
    </location>
</feature>
<feature type="transmembrane region" description="Helical" evidence="8">
    <location>
        <begin position="154"/>
        <end position="172"/>
    </location>
</feature>
<dbReference type="GO" id="GO:0005886">
    <property type="term" value="C:plasma membrane"/>
    <property type="evidence" value="ECO:0007669"/>
    <property type="project" value="UniProtKB-SubCell"/>
</dbReference>
<evidence type="ECO:0000256" key="8">
    <source>
        <dbReference type="SAM" id="Phobius"/>
    </source>
</evidence>
<keyword evidence="6 8" id="KW-0472">Membrane</keyword>
<protein>
    <submittedName>
        <fullName evidence="10">EamA family transporter</fullName>
    </submittedName>
</protein>
<organism evidence="10 11">
    <name type="scientific">Subtercola boreus</name>
    <dbReference type="NCBI Taxonomy" id="120213"/>
    <lineage>
        <taxon>Bacteria</taxon>
        <taxon>Bacillati</taxon>
        <taxon>Actinomycetota</taxon>
        <taxon>Actinomycetes</taxon>
        <taxon>Micrococcales</taxon>
        <taxon>Microbacteriaceae</taxon>
        <taxon>Subtercola</taxon>
    </lineage>
</organism>
<feature type="domain" description="EamA" evidence="9">
    <location>
        <begin position="8"/>
        <end position="143"/>
    </location>
</feature>
<feature type="transmembrane region" description="Helical" evidence="8">
    <location>
        <begin position="37"/>
        <end position="58"/>
    </location>
</feature>
<feature type="transmembrane region" description="Helical" evidence="8">
    <location>
        <begin position="103"/>
        <end position="121"/>
    </location>
</feature>
<dbReference type="RefSeq" id="WP_116414674.1">
    <property type="nucleotide sequence ID" value="NZ_NBWZ01000001.1"/>
</dbReference>
<feature type="transmembrane region" description="Helical" evidence="8">
    <location>
        <begin position="12"/>
        <end position="31"/>
    </location>
</feature>
<feature type="compositionally biased region" description="Basic and acidic residues" evidence="7">
    <location>
        <begin position="303"/>
        <end position="316"/>
    </location>
</feature>
<dbReference type="Gene3D" id="1.10.3730.20">
    <property type="match status" value="1"/>
</dbReference>
<evidence type="ECO:0000256" key="2">
    <source>
        <dbReference type="ARBA" id="ARBA00007362"/>
    </source>
</evidence>
<comment type="similarity">
    <text evidence="2">Belongs to the EamA transporter family.</text>
</comment>
<dbReference type="EMBL" id="NBWZ01000001">
    <property type="protein sequence ID" value="RFA09280.1"/>
    <property type="molecule type" value="Genomic_DNA"/>
</dbReference>
<feature type="transmembrane region" description="Helical" evidence="8">
    <location>
        <begin position="267"/>
        <end position="284"/>
    </location>
</feature>
<dbReference type="Proteomes" id="UP000256486">
    <property type="component" value="Unassembled WGS sequence"/>
</dbReference>
<feature type="transmembrane region" description="Helical" evidence="8">
    <location>
        <begin position="70"/>
        <end position="91"/>
    </location>
</feature>
<dbReference type="PANTHER" id="PTHR42920">
    <property type="entry name" value="OS03G0707200 PROTEIN-RELATED"/>
    <property type="match status" value="1"/>
</dbReference>
<feature type="region of interest" description="Disordered" evidence="7">
    <location>
        <begin position="335"/>
        <end position="384"/>
    </location>
</feature>
<dbReference type="InterPro" id="IPR000620">
    <property type="entry name" value="EamA_dom"/>
</dbReference>
<dbReference type="PANTHER" id="PTHR42920:SF11">
    <property type="entry name" value="INNER MEMBRANE PROTEIN YTFF"/>
    <property type="match status" value="1"/>
</dbReference>
<dbReference type="InterPro" id="IPR051258">
    <property type="entry name" value="Diverse_Substrate_Transporter"/>
</dbReference>
<evidence type="ECO:0000256" key="3">
    <source>
        <dbReference type="ARBA" id="ARBA00022475"/>
    </source>
</evidence>
<evidence type="ECO:0000259" key="9">
    <source>
        <dbReference type="Pfam" id="PF00892"/>
    </source>
</evidence>
<name>A0A3E0VIQ9_9MICO</name>
<dbReference type="SUPFAM" id="SSF103481">
    <property type="entry name" value="Multidrug resistance efflux transporter EmrE"/>
    <property type="match status" value="2"/>
</dbReference>
<dbReference type="Pfam" id="PF00892">
    <property type="entry name" value="EamA"/>
    <property type="match status" value="2"/>
</dbReference>
<evidence type="ECO:0000313" key="11">
    <source>
        <dbReference type="Proteomes" id="UP000256486"/>
    </source>
</evidence>
<comment type="subcellular location">
    <subcellularLocation>
        <location evidence="1">Cell membrane</location>
        <topology evidence="1">Multi-pass membrane protein</topology>
    </subcellularLocation>
</comment>
<feature type="domain" description="EamA" evidence="9">
    <location>
        <begin position="156"/>
        <end position="283"/>
    </location>
</feature>
<dbReference type="InterPro" id="IPR037185">
    <property type="entry name" value="EmrE-like"/>
</dbReference>
<reference evidence="10 11" key="1">
    <citation type="submission" date="2017-04" db="EMBL/GenBank/DDBJ databases">
        <title>Comparative genome analysis of Subtercola boreus.</title>
        <authorList>
            <person name="Cho Y.-J."/>
            <person name="Cho A."/>
            <person name="Kim O.-S."/>
            <person name="Lee J.-I."/>
        </authorList>
    </citation>
    <scope>NUCLEOTIDE SEQUENCE [LARGE SCALE GENOMIC DNA]</scope>
    <source>
        <strain evidence="10 11">K300</strain>
    </source>
</reference>
<feature type="compositionally biased region" description="Basic residues" evidence="7">
    <location>
        <begin position="345"/>
        <end position="365"/>
    </location>
</feature>
<evidence type="ECO:0000256" key="1">
    <source>
        <dbReference type="ARBA" id="ARBA00004651"/>
    </source>
</evidence>
<gene>
    <name evidence="10" type="ORF">B7R54_08600</name>
</gene>
<feature type="region of interest" description="Disordered" evidence="7">
    <location>
        <begin position="303"/>
        <end position="322"/>
    </location>
</feature>
<evidence type="ECO:0000313" key="10">
    <source>
        <dbReference type="EMBL" id="RFA09280.1"/>
    </source>
</evidence>
<feature type="transmembrane region" description="Helical" evidence="8">
    <location>
        <begin position="128"/>
        <end position="148"/>
    </location>
</feature>
<feature type="compositionally biased region" description="Basic residues" evidence="7">
    <location>
        <begin position="374"/>
        <end position="384"/>
    </location>
</feature>
<feature type="transmembrane region" description="Helical" evidence="8">
    <location>
        <begin position="213"/>
        <end position="233"/>
    </location>
</feature>
<proteinExistence type="inferred from homology"/>
<dbReference type="AlphaFoldDB" id="A0A3E0VIQ9"/>
<evidence type="ECO:0000256" key="5">
    <source>
        <dbReference type="ARBA" id="ARBA00022989"/>
    </source>
</evidence>
<comment type="caution">
    <text evidence="10">The sequence shown here is derived from an EMBL/GenBank/DDBJ whole genome shotgun (WGS) entry which is preliminary data.</text>
</comment>
<feature type="compositionally biased region" description="Basic and acidic residues" evidence="7">
    <location>
        <begin position="335"/>
        <end position="344"/>
    </location>
</feature>
<sequence length="384" mass="41108">MIRALRNTGVQAALISAVLFGAGTPLAKILLDGDISPWLLAGLLYCGSGIGLGLYRLIRRAPRVRLARNEVLPLAGAILFGGIAGPVLLMLGLSNMPASGASLLLNAEGVFTAALAWFVFTENFDRRIALGMLAIVAGAIILSIPSGANFGNPWPSLAILGACLSWGLDNNLTRKIALTDATWLAAVKGGVAGPVNLVLAFALGAHLPGALNIAAAMVVGLFAYGISLVLFIVAMRHVGTARAGAYYSVAPFFGALLAVSLGDPVSWPVVVAGALMAVGVWLHLTERHEHEHTHEVLTHEHWHTHDEHHQHYHEPGQEATRGGWHRHVHTHEPLTHSHEHYPDSHHRHGHARSAHRRGTHQHGTHQHGTPQHGTHQHGTHQHEG</sequence>
<accession>A0A3E0VIQ9</accession>
<feature type="transmembrane region" description="Helical" evidence="8">
    <location>
        <begin position="245"/>
        <end position="261"/>
    </location>
</feature>
<keyword evidence="4 8" id="KW-0812">Transmembrane</keyword>
<evidence type="ECO:0000256" key="6">
    <source>
        <dbReference type="ARBA" id="ARBA00023136"/>
    </source>
</evidence>
<keyword evidence="5 8" id="KW-1133">Transmembrane helix</keyword>
<dbReference type="OrthoDB" id="9794287at2"/>